<reference evidence="10 11" key="1">
    <citation type="submission" date="2020-06" db="EMBL/GenBank/DDBJ databases">
        <title>Staphylococcus borealis sp. nov. -A novel member of the Staphylococcaceae family isolated from skin and blood in humans.</title>
        <authorList>
            <person name="Pain M."/>
            <person name="Wolden R."/>
            <person name="Jaen-Luchoro D."/>
            <person name="Salva-Serra F."/>
            <person name="Iglesias B.P."/>
            <person name="Karlsson R."/>
            <person name="Klingenberg C."/>
            <person name="Cavanagh J.P."/>
        </authorList>
    </citation>
    <scope>NUCLEOTIDE SEQUENCE [LARGE SCALE GENOMIC DNA]</scope>
    <source>
        <strain evidence="10 11">58-22</strain>
    </source>
</reference>
<feature type="transmembrane region" description="Helical" evidence="8">
    <location>
        <begin position="229"/>
        <end position="250"/>
    </location>
</feature>
<gene>
    <name evidence="10" type="ORF">HUN84_01335</name>
</gene>
<evidence type="ECO:0000256" key="1">
    <source>
        <dbReference type="ARBA" id="ARBA00004651"/>
    </source>
</evidence>
<name>A0ABX2LQA5_9STAP</name>
<dbReference type="InterPro" id="IPR011701">
    <property type="entry name" value="MFS"/>
</dbReference>
<dbReference type="PROSITE" id="PS50850">
    <property type="entry name" value="MFS"/>
    <property type="match status" value="1"/>
</dbReference>
<feature type="transmembrane region" description="Helical" evidence="8">
    <location>
        <begin position="359"/>
        <end position="380"/>
    </location>
</feature>
<feature type="transmembrane region" description="Helical" evidence="8">
    <location>
        <begin position="164"/>
        <end position="183"/>
    </location>
</feature>
<evidence type="ECO:0000256" key="3">
    <source>
        <dbReference type="ARBA" id="ARBA00022448"/>
    </source>
</evidence>
<evidence type="ECO:0000256" key="8">
    <source>
        <dbReference type="SAM" id="Phobius"/>
    </source>
</evidence>
<feature type="transmembrane region" description="Helical" evidence="8">
    <location>
        <begin position="303"/>
        <end position="324"/>
    </location>
</feature>
<feature type="transmembrane region" description="Helical" evidence="8">
    <location>
        <begin position="12"/>
        <end position="28"/>
    </location>
</feature>
<feature type="transmembrane region" description="Helical" evidence="8">
    <location>
        <begin position="204"/>
        <end position="223"/>
    </location>
</feature>
<feature type="transmembrane region" description="Helical" evidence="8">
    <location>
        <begin position="270"/>
        <end position="291"/>
    </location>
</feature>
<feature type="transmembrane region" description="Helical" evidence="8">
    <location>
        <begin position="48"/>
        <end position="68"/>
    </location>
</feature>
<dbReference type="Proteomes" id="UP000610527">
    <property type="component" value="Unassembled WGS sequence"/>
</dbReference>
<feature type="transmembrane region" description="Helical" evidence="8">
    <location>
        <begin position="80"/>
        <end position="103"/>
    </location>
</feature>
<dbReference type="Pfam" id="PF07690">
    <property type="entry name" value="MFS_1"/>
    <property type="match status" value="1"/>
</dbReference>
<comment type="similarity">
    <text evidence="2">Belongs to the major facilitator superfamily. TCR/Tet family.</text>
</comment>
<dbReference type="EMBL" id="JABVEG010000001">
    <property type="protein sequence ID" value="NUI81405.1"/>
    <property type="molecule type" value="Genomic_DNA"/>
</dbReference>
<evidence type="ECO:0000256" key="6">
    <source>
        <dbReference type="ARBA" id="ARBA00023136"/>
    </source>
</evidence>
<evidence type="ECO:0000256" key="5">
    <source>
        <dbReference type="ARBA" id="ARBA00022989"/>
    </source>
</evidence>
<keyword evidence="5 8" id="KW-1133">Transmembrane helix</keyword>
<feature type="domain" description="Major facilitator superfamily (MFS) profile" evidence="9">
    <location>
        <begin position="13"/>
        <end position="461"/>
    </location>
</feature>
<keyword evidence="4 8" id="KW-0812">Transmembrane</keyword>
<proteinExistence type="inferred from homology"/>
<dbReference type="InterPro" id="IPR036259">
    <property type="entry name" value="MFS_trans_sf"/>
</dbReference>
<dbReference type="InterPro" id="IPR020846">
    <property type="entry name" value="MFS_dom"/>
</dbReference>
<feature type="transmembrane region" description="Helical" evidence="8">
    <location>
        <begin position="409"/>
        <end position="429"/>
    </location>
</feature>
<organism evidence="10 11">
    <name type="scientific">Staphylococcus borealis</name>
    <dbReference type="NCBI Taxonomy" id="2742203"/>
    <lineage>
        <taxon>Bacteria</taxon>
        <taxon>Bacillati</taxon>
        <taxon>Bacillota</taxon>
        <taxon>Bacilli</taxon>
        <taxon>Bacillales</taxon>
        <taxon>Staphylococcaceae</taxon>
        <taxon>Staphylococcus</taxon>
    </lineage>
</organism>
<evidence type="ECO:0000313" key="10">
    <source>
        <dbReference type="EMBL" id="NUI81405.1"/>
    </source>
</evidence>
<evidence type="ECO:0000256" key="2">
    <source>
        <dbReference type="ARBA" id="ARBA00007520"/>
    </source>
</evidence>
<feature type="transmembrane region" description="Helical" evidence="8">
    <location>
        <begin position="137"/>
        <end position="158"/>
    </location>
</feature>
<dbReference type="SUPFAM" id="SSF103473">
    <property type="entry name" value="MFS general substrate transporter"/>
    <property type="match status" value="1"/>
</dbReference>
<keyword evidence="6 8" id="KW-0472">Membrane</keyword>
<evidence type="ECO:0000259" key="9">
    <source>
        <dbReference type="PROSITE" id="PS50850"/>
    </source>
</evidence>
<evidence type="ECO:0000256" key="7">
    <source>
        <dbReference type="ARBA" id="ARBA00040594"/>
    </source>
</evidence>
<dbReference type="CDD" id="cd17321">
    <property type="entry name" value="MFS_MMR_MDR_like"/>
    <property type="match status" value="1"/>
</dbReference>
<dbReference type="Gene3D" id="1.20.1250.20">
    <property type="entry name" value="MFS general substrate transporter like domains"/>
    <property type="match status" value="1"/>
</dbReference>
<evidence type="ECO:0000313" key="11">
    <source>
        <dbReference type="Proteomes" id="UP000610527"/>
    </source>
</evidence>
<dbReference type="GeneID" id="74185236"/>
<feature type="transmembrane region" description="Helical" evidence="8">
    <location>
        <begin position="109"/>
        <end position="130"/>
    </location>
</feature>
<feature type="transmembrane region" description="Helical" evidence="8">
    <location>
        <begin position="336"/>
        <end position="353"/>
    </location>
</feature>
<keyword evidence="11" id="KW-1185">Reference proteome</keyword>
<sequence>MESSKQFRGDNKLLIGIIIGVLTFWLFAQSLVNVVPTLQSSFNTDMGTINIAISLTALFSGLFIVGAGDIADKLGRVKMTYIGLALNVIGSLCLIIAPVAWLLLVGRALQGLSGALIMPSTLAIINEYYIGKERQRAVSYWSIGSWGGSGICSLFGGFMASTIGWQWIFIVSIALSILAFFLIKHTPETKVEPSENETKAKFDVTGLILLVITLLSVNVMVTQAADRGLFSPMILSLGVVFIVAGILFIIRELKTENPLVDFHIFKNKGYSGATLSNFMLNGVAGGTLIVVNTYYQSQLGFSSLQAGLISITYLVAVLIMIRVGEKLLQKLGAKKPLLVGSGFSFLGLLLLSLTFLPDIAYIISSIIGYLLFGIGLGTYATPSTDTAVAEAPDDKVGVASGLYKMASSLGNAFGVAMSSTIFGFGASFMNLQLGGAAGVLFNAGIALTAFIVILILVPKKLSTN</sequence>
<dbReference type="PANTHER" id="PTHR42718:SF9">
    <property type="entry name" value="MAJOR FACILITATOR SUPERFAMILY MULTIDRUG TRANSPORTER MFSC"/>
    <property type="match status" value="1"/>
</dbReference>
<accession>A0ABX2LQA5</accession>
<feature type="transmembrane region" description="Helical" evidence="8">
    <location>
        <begin position="435"/>
        <end position="457"/>
    </location>
</feature>
<dbReference type="PANTHER" id="PTHR42718">
    <property type="entry name" value="MAJOR FACILITATOR SUPERFAMILY MULTIDRUG TRANSPORTER MFSC"/>
    <property type="match status" value="1"/>
</dbReference>
<keyword evidence="3" id="KW-0813">Transport</keyword>
<comment type="subcellular location">
    <subcellularLocation>
        <location evidence="1">Cell membrane</location>
        <topology evidence="1">Multi-pass membrane protein</topology>
    </subcellularLocation>
</comment>
<dbReference type="RefSeq" id="WP_053028735.1">
    <property type="nucleotide sequence ID" value="NZ_CUEE01000001.1"/>
</dbReference>
<comment type="caution">
    <text evidence="10">The sequence shown here is derived from an EMBL/GenBank/DDBJ whole genome shotgun (WGS) entry which is preliminary data.</text>
</comment>
<dbReference type="Gene3D" id="1.20.1720.10">
    <property type="entry name" value="Multidrug resistance protein D"/>
    <property type="match status" value="1"/>
</dbReference>
<protein>
    <recommendedName>
        <fullName evidence="7">Quinolone resistance protein NorB</fullName>
    </recommendedName>
</protein>
<evidence type="ECO:0000256" key="4">
    <source>
        <dbReference type="ARBA" id="ARBA00022692"/>
    </source>
</evidence>